<dbReference type="InterPro" id="IPR016024">
    <property type="entry name" value="ARM-type_fold"/>
</dbReference>
<feature type="domain" description="MYND-type" evidence="6">
    <location>
        <begin position="237"/>
        <end position="275"/>
    </location>
</feature>
<dbReference type="SUPFAM" id="SSF48371">
    <property type="entry name" value="ARM repeat"/>
    <property type="match status" value="1"/>
</dbReference>
<comment type="caution">
    <text evidence="7">The sequence shown here is derived from an EMBL/GenBank/DDBJ whole genome shotgun (WGS) entry which is preliminary data.</text>
</comment>
<evidence type="ECO:0000256" key="1">
    <source>
        <dbReference type="ARBA" id="ARBA00022723"/>
    </source>
</evidence>
<dbReference type="EMBL" id="JAFCMP010000490">
    <property type="protein sequence ID" value="KAG5179172.1"/>
    <property type="molecule type" value="Genomic_DNA"/>
</dbReference>
<dbReference type="InterPro" id="IPR002893">
    <property type="entry name" value="Znf_MYND"/>
</dbReference>
<evidence type="ECO:0000256" key="3">
    <source>
        <dbReference type="ARBA" id="ARBA00022771"/>
    </source>
</evidence>
<dbReference type="GO" id="GO:0008270">
    <property type="term" value="F:zinc ion binding"/>
    <property type="evidence" value="ECO:0007669"/>
    <property type="project" value="UniProtKB-KW"/>
</dbReference>
<keyword evidence="1" id="KW-0479">Metal-binding</keyword>
<evidence type="ECO:0000256" key="2">
    <source>
        <dbReference type="ARBA" id="ARBA00022737"/>
    </source>
</evidence>
<evidence type="ECO:0000313" key="7">
    <source>
        <dbReference type="EMBL" id="KAG5179172.1"/>
    </source>
</evidence>
<proteinExistence type="predicted"/>
<dbReference type="OrthoDB" id="496827at2759"/>
<evidence type="ECO:0000256" key="5">
    <source>
        <dbReference type="PROSITE-ProRule" id="PRU00134"/>
    </source>
</evidence>
<dbReference type="Gene3D" id="6.10.140.2220">
    <property type="match status" value="1"/>
</dbReference>
<evidence type="ECO:0000259" key="6">
    <source>
        <dbReference type="PROSITE" id="PS50865"/>
    </source>
</evidence>
<dbReference type="InterPro" id="IPR056597">
    <property type="entry name" value="ARM_LRRK2"/>
</dbReference>
<protein>
    <recommendedName>
        <fullName evidence="6">MYND-type domain-containing protein</fullName>
    </recommendedName>
</protein>
<reference evidence="7" key="1">
    <citation type="submission" date="2021-02" db="EMBL/GenBank/DDBJ databases">
        <title>First Annotated Genome of the Yellow-green Alga Tribonema minus.</title>
        <authorList>
            <person name="Mahan K.M."/>
        </authorList>
    </citation>
    <scope>NUCLEOTIDE SEQUENCE</scope>
    <source>
        <strain evidence="7">UTEX B ZZ1240</strain>
    </source>
</reference>
<dbReference type="Pfam" id="PF23744">
    <property type="entry name" value="ARM_LRRK2"/>
    <property type="match status" value="1"/>
</dbReference>
<keyword evidence="8" id="KW-1185">Reference proteome</keyword>
<dbReference type="PANTHER" id="PTHR22895:SF0">
    <property type="entry name" value="ARMADILLO REPEAT-CONTAINING PROTEIN 6"/>
    <property type="match status" value="1"/>
</dbReference>
<dbReference type="Proteomes" id="UP000664859">
    <property type="component" value="Unassembled WGS sequence"/>
</dbReference>
<keyword evidence="2" id="KW-0677">Repeat</keyword>
<dbReference type="Gene3D" id="1.25.10.10">
    <property type="entry name" value="Leucine-rich Repeat Variant"/>
    <property type="match status" value="1"/>
</dbReference>
<gene>
    <name evidence="7" type="ORF">JKP88DRAFT_247585</name>
</gene>
<dbReference type="InterPro" id="IPR011989">
    <property type="entry name" value="ARM-like"/>
</dbReference>
<dbReference type="AlphaFoldDB" id="A0A836CB97"/>
<sequence>MASVDIDAVAECMRRMPSDFNMQFSGMSRLSFVSHCPESWPKIARAGGCEVLIQAMATHSDSAELQRLGCYEMAELAGEEENLTSIHRAGADATVVKTMLAHPSIESIQAFGTCSLALLTKLRDSRVLLSSVEGREVIFAAMSAFSNSTVLQGAACSAVANLAMDGEDRETLLALGARQLIEAAVAQFSENSVQTFGKIALGNLGIEGPFPRLVAQVDASGLVSLPPAAALHTSNRCAARGCDAAGTKRCGRCRVVKYCSKTCQAGHWAEHKRVCESLN</sequence>
<keyword evidence="3 5" id="KW-0863">Zinc-finger</keyword>
<dbReference type="PANTHER" id="PTHR22895">
    <property type="entry name" value="ARMADILLO REPEAT-CONTAINING PROTEIN 6"/>
    <property type="match status" value="1"/>
</dbReference>
<dbReference type="SUPFAM" id="SSF144232">
    <property type="entry name" value="HIT/MYND zinc finger-like"/>
    <property type="match status" value="1"/>
</dbReference>
<organism evidence="7 8">
    <name type="scientific">Tribonema minus</name>
    <dbReference type="NCBI Taxonomy" id="303371"/>
    <lineage>
        <taxon>Eukaryota</taxon>
        <taxon>Sar</taxon>
        <taxon>Stramenopiles</taxon>
        <taxon>Ochrophyta</taxon>
        <taxon>PX clade</taxon>
        <taxon>Xanthophyceae</taxon>
        <taxon>Tribonematales</taxon>
        <taxon>Tribonemataceae</taxon>
        <taxon>Tribonema</taxon>
    </lineage>
</organism>
<dbReference type="PROSITE" id="PS50865">
    <property type="entry name" value="ZF_MYND_2"/>
    <property type="match status" value="1"/>
</dbReference>
<evidence type="ECO:0000256" key="4">
    <source>
        <dbReference type="ARBA" id="ARBA00022833"/>
    </source>
</evidence>
<name>A0A836CB97_9STRA</name>
<dbReference type="Pfam" id="PF01753">
    <property type="entry name" value="zf-MYND"/>
    <property type="match status" value="1"/>
</dbReference>
<keyword evidence="4" id="KW-0862">Zinc</keyword>
<evidence type="ECO:0000313" key="8">
    <source>
        <dbReference type="Proteomes" id="UP000664859"/>
    </source>
</evidence>
<accession>A0A836CB97</accession>